<dbReference type="Proteomes" id="UP000314294">
    <property type="component" value="Unassembled WGS sequence"/>
</dbReference>
<name>A0A4Z2GY88_9TELE</name>
<gene>
    <name evidence="1" type="ORF">EYF80_032152</name>
</gene>
<evidence type="ECO:0000313" key="2">
    <source>
        <dbReference type="Proteomes" id="UP000314294"/>
    </source>
</evidence>
<evidence type="ECO:0000313" key="1">
    <source>
        <dbReference type="EMBL" id="TNN57622.1"/>
    </source>
</evidence>
<organism evidence="1 2">
    <name type="scientific">Liparis tanakae</name>
    <name type="common">Tanaka's snailfish</name>
    <dbReference type="NCBI Taxonomy" id="230148"/>
    <lineage>
        <taxon>Eukaryota</taxon>
        <taxon>Metazoa</taxon>
        <taxon>Chordata</taxon>
        <taxon>Craniata</taxon>
        <taxon>Vertebrata</taxon>
        <taxon>Euteleostomi</taxon>
        <taxon>Actinopterygii</taxon>
        <taxon>Neopterygii</taxon>
        <taxon>Teleostei</taxon>
        <taxon>Neoteleostei</taxon>
        <taxon>Acanthomorphata</taxon>
        <taxon>Eupercaria</taxon>
        <taxon>Perciformes</taxon>
        <taxon>Cottioidei</taxon>
        <taxon>Cottales</taxon>
        <taxon>Liparidae</taxon>
        <taxon>Liparis</taxon>
    </lineage>
</organism>
<protein>
    <submittedName>
        <fullName evidence="1">Uncharacterized protein</fullName>
    </submittedName>
</protein>
<comment type="caution">
    <text evidence="1">The sequence shown here is derived from an EMBL/GenBank/DDBJ whole genome shotgun (WGS) entry which is preliminary data.</text>
</comment>
<accession>A0A4Z2GY88</accession>
<proteinExistence type="predicted"/>
<reference evidence="1 2" key="1">
    <citation type="submission" date="2019-03" db="EMBL/GenBank/DDBJ databases">
        <title>First draft genome of Liparis tanakae, snailfish: a comprehensive survey of snailfish specific genes.</title>
        <authorList>
            <person name="Kim W."/>
            <person name="Song I."/>
            <person name="Jeong J.-H."/>
            <person name="Kim D."/>
            <person name="Kim S."/>
            <person name="Ryu S."/>
            <person name="Song J.Y."/>
            <person name="Lee S.K."/>
        </authorList>
    </citation>
    <scope>NUCLEOTIDE SEQUENCE [LARGE SCALE GENOMIC DNA]</scope>
    <source>
        <tissue evidence="1">Muscle</tissue>
    </source>
</reference>
<dbReference type="EMBL" id="SRLO01000400">
    <property type="protein sequence ID" value="TNN57622.1"/>
    <property type="molecule type" value="Genomic_DNA"/>
</dbReference>
<keyword evidence="2" id="KW-1185">Reference proteome</keyword>
<dbReference type="AlphaFoldDB" id="A0A4Z2GY88"/>
<sequence>MVSTRRANRVKIRRGQRKWDKPERYLNLTIDISVAQVVTLFLQRLAERQSSGAAVDGGDQVSPLSMVSSCPLRAPGSSQMSFSGMVQTSAGPQQFAFYRSWVYACMWVRGLSVCSRAKVIISVGTGSLPLRSRGPVAAEGFVDGAPRKR</sequence>